<dbReference type="InterPro" id="IPR021153">
    <property type="entry name" value="HrcA_C"/>
</dbReference>
<dbReference type="EMBL" id="AP014836">
    <property type="protein sequence ID" value="BAW79750.1"/>
    <property type="molecule type" value="Genomic_DNA"/>
</dbReference>
<dbReference type="PANTHER" id="PTHR34824:SF1">
    <property type="entry name" value="HEAT-INDUCIBLE TRANSCRIPTION REPRESSOR HRCA"/>
    <property type="match status" value="1"/>
</dbReference>
<dbReference type="RefSeq" id="WP_096526370.1">
    <property type="nucleotide sequence ID" value="NZ_AP014836.1"/>
</dbReference>
<dbReference type="Gene3D" id="1.10.10.10">
    <property type="entry name" value="Winged helix-like DNA-binding domain superfamily/Winged helix DNA-binding domain"/>
    <property type="match status" value="1"/>
</dbReference>
<keyword evidence="9" id="KW-1185">Reference proteome</keyword>
<dbReference type="InterPro" id="IPR036388">
    <property type="entry name" value="WH-like_DNA-bd_sf"/>
</dbReference>
<evidence type="ECO:0000259" key="7">
    <source>
        <dbReference type="Pfam" id="PF03444"/>
    </source>
</evidence>
<evidence type="ECO:0000259" key="6">
    <source>
        <dbReference type="Pfam" id="PF01628"/>
    </source>
</evidence>
<keyword evidence="1 5" id="KW-0678">Repressor</keyword>
<feature type="domain" description="Winged helix-turn-helix transcription repressor HrcA DNA-binding" evidence="7">
    <location>
        <begin position="23"/>
        <end position="90"/>
    </location>
</feature>
<dbReference type="InterPro" id="IPR029016">
    <property type="entry name" value="GAF-like_dom_sf"/>
</dbReference>
<dbReference type="InterPro" id="IPR002571">
    <property type="entry name" value="HrcA"/>
</dbReference>
<evidence type="ECO:0000256" key="4">
    <source>
        <dbReference type="ARBA" id="ARBA00023163"/>
    </source>
</evidence>
<dbReference type="GO" id="GO:0045892">
    <property type="term" value="P:negative regulation of DNA-templated transcription"/>
    <property type="evidence" value="ECO:0007669"/>
    <property type="project" value="UniProtKB-UniRule"/>
</dbReference>
<gene>
    <name evidence="5" type="primary">hrcA</name>
    <name evidence="8" type="ORF">TAO_0380</name>
</gene>
<evidence type="ECO:0000256" key="1">
    <source>
        <dbReference type="ARBA" id="ARBA00022491"/>
    </source>
</evidence>
<protein>
    <recommendedName>
        <fullName evidence="5">Heat-inducible transcription repressor HrcA</fullName>
    </recommendedName>
</protein>
<dbReference type="GO" id="GO:0003677">
    <property type="term" value="F:DNA binding"/>
    <property type="evidence" value="ECO:0007669"/>
    <property type="project" value="InterPro"/>
</dbReference>
<keyword evidence="4 5" id="KW-0804">Transcription</keyword>
<dbReference type="AlphaFoldDB" id="A0A1Q2SKV3"/>
<dbReference type="OrthoDB" id="9783139at2"/>
<sequence length="360" mass="40276">MDGNKGIFQSRVRSSNSLLLNERSQHLLKTMVECYIRDGEPIGSRTLSRESSLELSPATIRNVMADLEDLGLVFSPHTSAGRVPTVKGYRFFIDSLLEPRELSIDAIHELESQLGAEVEPQALLTMASQLLSEISRFAGVVMMPRRECRALRQVEFLQLSENRILAILVINEQEVQNRIIYSSCQYSSSELQQAANYLNAIFKGKDLYAVRWYLLAEMSEVREDMDRIMRAAVEVAKQAFFPEEGKVEDCVVAGQTNLLDYIDLSDKERLRLLFNAFNEKQDILHLLDQCLNAGGIQVFIGEEAGYQVFNGCSVVTACYGFSEGALGVLGVIGPTRMDYERVVPLVDMTARLLGAALNSK</sequence>
<evidence type="ECO:0000256" key="2">
    <source>
        <dbReference type="ARBA" id="ARBA00023015"/>
    </source>
</evidence>
<name>A0A1Q2SKV3_9GAMM</name>
<keyword evidence="2 5" id="KW-0805">Transcription regulation</keyword>
<evidence type="ECO:0000256" key="5">
    <source>
        <dbReference type="HAMAP-Rule" id="MF_00081"/>
    </source>
</evidence>
<dbReference type="Gene3D" id="3.30.450.40">
    <property type="match status" value="1"/>
</dbReference>
<proteinExistence type="inferred from homology"/>
<dbReference type="Pfam" id="PF03444">
    <property type="entry name" value="WHD_HrcA"/>
    <property type="match status" value="1"/>
</dbReference>
<feature type="domain" description="Heat-inducible transcription repressor HrcA C-terminal" evidence="6">
    <location>
        <begin position="122"/>
        <end position="343"/>
    </location>
</feature>
<reference evidence="8 9" key="1">
    <citation type="journal article" date="2017" name="ISME J.">
        <title>An acid-tolerant ammonia-oxidizing ?-proteobacterium from soil.</title>
        <authorList>
            <person name="Hayatsu M."/>
            <person name="Tago K."/>
            <person name="Uchiyama I."/>
            <person name="Toyoda A."/>
            <person name="Wang Y."/>
            <person name="Shimomura Y."/>
            <person name="Okubo T."/>
            <person name="Kurisu F."/>
            <person name="Hirono Y."/>
            <person name="Nonaka K."/>
            <person name="Akiyama H."/>
            <person name="Itoh T."/>
            <person name="Takami H."/>
        </authorList>
    </citation>
    <scope>NUCLEOTIDE SEQUENCE [LARGE SCALE GENOMIC DNA]</scope>
    <source>
        <strain evidence="8 9">TAO100</strain>
    </source>
</reference>
<organism evidence="8 9">
    <name type="scientific">Candidatus Nitrosoglobus terrae</name>
    <dbReference type="NCBI Taxonomy" id="1630141"/>
    <lineage>
        <taxon>Bacteria</taxon>
        <taxon>Pseudomonadati</taxon>
        <taxon>Pseudomonadota</taxon>
        <taxon>Gammaproteobacteria</taxon>
        <taxon>Chromatiales</taxon>
        <taxon>Chromatiaceae</taxon>
        <taxon>Candidatus Nitrosoglobus</taxon>
    </lineage>
</organism>
<keyword evidence="3 5" id="KW-0346">Stress response</keyword>
<dbReference type="Proteomes" id="UP000243679">
    <property type="component" value="Chromosome"/>
</dbReference>
<comment type="function">
    <text evidence="5">Negative regulator of class I heat shock genes (grpE-dnaK-dnaJ and groELS operons). Prevents heat-shock induction of these operons.</text>
</comment>
<dbReference type="InterPro" id="IPR005104">
    <property type="entry name" value="WHTH_HrcA_DNA-bd"/>
</dbReference>
<evidence type="ECO:0000256" key="3">
    <source>
        <dbReference type="ARBA" id="ARBA00023016"/>
    </source>
</evidence>
<accession>A0A1Q2SKV3</accession>
<dbReference type="InterPro" id="IPR036390">
    <property type="entry name" value="WH_DNA-bd_sf"/>
</dbReference>
<comment type="similarity">
    <text evidence="5">Belongs to the HrcA family.</text>
</comment>
<dbReference type="SUPFAM" id="SSF55781">
    <property type="entry name" value="GAF domain-like"/>
    <property type="match status" value="1"/>
</dbReference>
<dbReference type="KEGG" id="ntt:TAO_0380"/>
<dbReference type="HAMAP" id="MF_00081">
    <property type="entry name" value="HrcA"/>
    <property type="match status" value="1"/>
</dbReference>
<evidence type="ECO:0000313" key="8">
    <source>
        <dbReference type="EMBL" id="BAW79750.1"/>
    </source>
</evidence>
<evidence type="ECO:0000313" key="9">
    <source>
        <dbReference type="Proteomes" id="UP000243679"/>
    </source>
</evidence>
<dbReference type="NCBIfam" id="TIGR00331">
    <property type="entry name" value="hrcA"/>
    <property type="match status" value="1"/>
</dbReference>
<dbReference type="Pfam" id="PF01628">
    <property type="entry name" value="HrcA"/>
    <property type="match status" value="1"/>
</dbReference>
<dbReference type="PANTHER" id="PTHR34824">
    <property type="entry name" value="HEAT-INDUCIBLE TRANSCRIPTION REPRESSOR HRCA"/>
    <property type="match status" value="1"/>
</dbReference>
<dbReference type="PIRSF" id="PIRSF005485">
    <property type="entry name" value="HrcA"/>
    <property type="match status" value="1"/>
</dbReference>
<dbReference type="SUPFAM" id="SSF46785">
    <property type="entry name" value="Winged helix' DNA-binding domain"/>
    <property type="match status" value="1"/>
</dbReference>